<proteinExistence type="predicted"/>
<keyword evidence="1" id="KW-0812">Transmembrane</keyword>
<reference evidence="3 4" key="1">
    <citation type="submission" date="2018-11" db="EMBL/GenBank/DDBJ databases">
        <authorList>
            <consortium name="Pathogen Informatics"/>
        </authorList>
    </citation>
    <scope>NUCLEOTIDE SEQUENCE [LARGE SCALE GENOMIC DNA]</scope>
</reference>
<dbReference type="Proteomes" id="UP000270094">
    <property type="component" value="Unassembled WGS sequence"/>
</dbReference>
<keyword evidence="4" id="KW-1185">Reference proteome</keyword>
<accession>A0A3P7JKM4</accession>
<sequence length="153" mass="17301">MNKNLDFFKDVELIEGSLILENNKGFEEFAFLSKLKVIDAKLVKDSPLRINNNKGLLCLGMRSLREIHGAPNMTIDITNRLRLCDGDILQRVFDGEIIYQWGLEDEAAVDDDTALGLVMIFGGMAILLFIVHGSAYVVYKWEDHQLQKKVSAL</sequence>
<gene>
    <name evidence="3" type="ORF">SVUK_LOCUS13972</name>
</gene>
<evidence type="ECO:0000259" key="2">
    <source>
        <dbReference type="Pfam" id="PF01030"/>
    </source>
</evidence>
<evidence type="ECO:0000313" key="3">
    <source>
        <dbReference type="EMBL" id="VDM78974.1"/>
    </source>
</evidence>
<organism evidence="3 4">
    <name type="scientific">Strongylus vulgaris</name>
    <name type="common">Blood worm</name>
    <dbReference type="NCBI Taxonomy" id="40348"/>
    <lineage>
        <taxon>Eukaryota</taxon>
        <taxon>Metazoa</taxon>
        <taxon>Ecdysozoa</taxon>
        <taxon>Nematoda</taxon>
        <taxon>Chromadorea</taxon>
        <taxon>Rhabditida</taxon>
        <taxon>Rhabditina</taxon>
        <taxon>Rhabditomorpha</taxon>
        <taxon>Strongyloidea</taxon>
        <taxon>Strongylidae</taxon>
        <taxon>Strongylus</taxon>
    </lineage>
</organism>
<dbReference type="SUPFAM" id="SSF52058">
    <property type="entry name" value="L domain-like"/>
    <property type="match status" value="1"/>
</dbReference>
<keyword evidence="1" id="KW-0472">Membrane</keyword>
<dbReference type="Gene3D" id="3.80.20.20">
    <property type="entry name" value="Receptor L-domain"/>
    <property type="match status" value="1"/>
</dbReference>
<feature type="domain" description="Receptor L-domain" evidence="2">
    <location>
        <begin position="3"/>
        <end position="86"/>
    </location>
</feature>
<name>A0A3P7JKM4_STRVU</name>
<dbReference type="InterPro" id="IPR000494">
    <property type="entry name" value="Rcpt_L-dom"/>
</dbReference>
<feature type="transmembrane region" description="Helical" evidence="1">
    <location>
        <begin position="114"/>
        <end position="139"/>
    </location>
</feature>
<evidence type="ECO:0000313" key="4">
    <source>
        <dbReference type="Proteomes" id="UP000270094"/>
    </source>
</evidence>
<dbReference type="EMBL" id="UYYB01103512">
    <property type="protein sequence ID" value="VDM78974.1"/>
    <property type="molecule type" value="Genomic_DNA"/>
</dbReference>
<dbReference type="AlphaFoldDB" id="A0A3P7JKM4"/>
<dbReference type="OrthoDB" id="5821210at2759"/>
<keyword evidence="1" id="KW-1133">Transmembrane helix</keyword>
<protein>
    <recommendedName>
        <fullName evidence="2">Receptor L-domain domain-containing protein</fullName>
    </recommendedName>
</protein>
<evidence type="ECO:0000256" key="1">
    <source>
        <dbReference type="SAM" id="Phobius"/>
    </source>
</evidence>
<dbReference type="Pfam" id="PF01030">
    <property type="entry name" value="Recep_L_domain"/>
    <property type="match status" value="1"/>
</dbReference>
<dbReference type="InterPro" id="IPR036941">
    <property type="entry name" value="Rcpt_L-dom_sf"/>
</dbReference>